<reference evidence="6" key="1">
    <citation type="submission" date="2019-08" db="EMBL/GenBank/DDBJ databases">
        <title>The improved chromosome-level genome for the pearl oyster Pinctada fucata martensii using PacBio sequencing and Hi-C.</title>
        <authorList>
            <person name="Zheng Z."/>
        </authorList>
    </citation>
    <scope>NUCLEOTIDE SEQUENCE</scope>
    <source>
        <strain evidence="6">ZZ-2019</strain>
        <tissue evidence="6">Adductor muscle</tissue>
    </source>
</reference>
<evidence type="ECO:0000256" key="1">
    <source>
        <dbReference type="ARBA" id="ARBA00022499"/>
    </source>
</evidence>
<feature type="compositionally biased region" description="Polar residues" evidence="4">
    <location>
        <begin position="546"/>
        <end position="562"/>
    </location>
</feature>
<evidence type="ECO:0000256" key="3">
    <source>
        <dbReference type="ARBA" id="ARBA00022843"/>
    </source>
</evidence>
<accession>A0AA89BWP7</accession>
<feature type="domain" description="ZMYM2-like/QRICH1 C-terminal" evidence="5">
    <location>
        <begin position="188"/>
        <end position="335"/>
    </location>
</feature>
<keyword evidence="3" id="KW-0832">Ubl conjugation</keyword>
<dbReference type="PANTHER" id="PTHR46963:SF2">
    <property type="match status" value="1"/>
</dbReference>
<feature type="compositionally biased region" description="Acidic residues" evidence="4">
    <location>
        <begin position="413"/>
        <end position="424"/>
    </location>
</feature>
<feature type="region of interest" description="Disordered" evidence="4">
    <location>
        <begin position="385"/>
        <end position="434"/>
    </location>
</feature>
<proteinExistence type="predicted"/>
<protein>
    <recommendedName>
        <fullName evidence="5">ZMYM2-like/QRICH1 C-terminal domain-containing protein</fullName>
    </recommendedName>
</protein>
<evidence type="ECO:0000256" key="2">
    <source>
        <dbReference type="ARBA" id="ARBA00022553"/>
    </source>
</evidence>
<evidence type="ECO:0000313" key="6">
    <source>
        <dbReference type="EMBL" id="KAK3097184.1"/>
    </source>
</evidence>
<evidence type="ECO:0000256" key="4">
    <source>
        <dbReference type="SAM" id="MobiDB-lite"/>
    </source>
</evidence>
<keyword evidence="7" id="KW-1185">Reference proteome</keyword>
<dbReference type="Pfam" id="PF12012">
    <property type="entry name" value="DUF3504"/>
    <property type="match status" value="1"/>
</dbReference>
<keyword evidence="1" id="KW-1017">Isopeptide bond</keyword>
<dbReference type="InterPro" id="IPR021893">
    <property type="entry name" value="ZMYM2-like_C"/>
</dbReference>
<keyword evidence="2" id="KW-0597">Phosphoprotein</keyword>
<sequence length="733" mass="82601">MDSDGTAFEITTAPGERKREISVKEFNEINNMKAGDGENREKQATQQKALFLLDRETEELDQGMENKNTLRKTDTDVRIVIAYLKSIRETRPPELISPIELDKYLTSFFGTVRKHDGNEYEPASLRGMLCSIERHLKMKNYPASVTRDFIFANTRQALRSKQQKLREHGKGAKKLSENYRSLSFDKINDLYDAKEMGPYTPMSIINTLCFTIIVHFRLRKAIDHKNLLWGDIKLKYDQSGKEYLRYEPISTLQPRSLRKIATKGGKICILPTSLKAEKDPISIYKLYAEKRPSNLNYENAPFYLGITTMYPSSMQAWYRTCAMGVNKLSELVRMIREITGLSKVPVDYPIKLPLTNEYSKIQINPPVELQGTTLEDSLDRKAVEQNGISLPHRKPSNRDQDTEDSSSNLSLSNDDDDEDIWEDESMSKSSEEVNVSNHTSLNMAKTYFSQMIQRLDNSDVIKFREWLAQVEICTDPIRGHGICREKFGDKIVNNFEKTSDGSDLVKVEKKIDAKPEDLSSARITLNITLSPRSLLGKGPITVTATSNKDLKQTTGQVGTQNDSNKKEKITPDPGQATGGSPNGLSPLMGKRSRSMDSTPMNLVCRQKYPRNHLYNGGQFDLFQHGLTAAALNLNQSTINQGHNTFNRILASAVPPLAHCPSNRVYQREPVAVSSESLSCSRQQPPSAILTDMPKSINRVHDEETSSLICPPRTDVDISSQTVSISCNISSNKH</sequence>
<name>A0AA89BWP7_PINIB</name>
<comment type="caution">
    <text evidence="6">The sequence shown here is derived from an EMBL/GenBank/DDBJ whole genome shotgun (WGS) entry which is preliminary data.</text>
</comment>
<evidence type="ECO:0000313" key="7">
    <source>
        <dbReference type="Proteomes" id="UP001186944"/>
    </source>
</evidence>
<gene>
    <name evidence="6" type="ORF">FSP39_007218</name>
</gene>
<dbReference type="InterPro" id="IPR042838">
    <property type="entry name" value="KIAA1958"/>
</dbReference>
<feature type="region of interest" description="Disordered" evidence="4">
    <location>
        <begin position="546"/>
        <end position="596"/>
    </location>
</feature>
<evidence type="ECO:0000259" key="5">
    <source>
        <dbReference type="Pfam" id="PF12012"/>
    </source>
</evidence>
<dbReference type="Proteomes" id="UP001186944">
    <property type="component" value="Unassembled WGS sequence"/>
</dbReference>
<dbReference type="PANTHER" id="PTHR46963">
    <property type="entry name" value="SIMILAR TO RIKEN CDNA E130308A19"/>
    <property type="match status" value="1"/>
</dbReference>
<organism evidence="6 7">
    <name type="scientific">Pinctada imbricata</name>
    <name type="common">Atlantic pearl-oyster</name>
    <name type="synonym">Pinctada martensii</name>
    <dbReference type="NCBI Taxonomy" id="66713"/>
    <lineage>
        <taxon>Eukaryota</taxon>
        <taxon>Metazoa</taxon>
        <taxon>Spiralia</taxon>
        <taxon>Lophotrochozoa</taxon>
        <taxon>Mollusca</taxon>
        <taxon>Bivalvia</taxon>
        <taxon>Autobranchia</taxon>
        <taxon>Pteriomorphia</taxon>
        <taxon>Pterioida</taxon>
        <taxon>Pterioidea</taxon>
        <taxon>Pteriidae</taxon>
        <taxon>Pinctada</taxon>
    </lineage>
</organism>
<dbReference type="AlphaFoldDB" id="A0AA89BWP7"/>
<dbReference type="EMBL" id="VSWD01000007">
    <property type="protein sequence ID" value="KAK3097184.1"/>
    <property type="molecule type" value="Genomic_DNA"/>
</dbReference>